<evidence type="ECO:0000313" key="2">
    <source>
        <dbReference type="EMBL" id="KAA9159425.1"/>
    </source>
</evidence>
<name>A0A5N0V1E5_9PSEU</name>
<accession>A0A5N0V1E5</accession>
<evidence type="ECO:0000313" key="3">
    <source>
        <dbReference type="Proteomes" id="UP000319769"/>
    </source>
</evidence>
<dbReference type="Proteomes" id="UP000319769">
    <property type="component" value="Unassembled WGS sequence"/>
</dbReference>
<proteinExistence type="predicted"/>
<dbReference type="AlphaFoldDB" id="A0A5N0V1E5"/>
<feature type="transmembrane region" description="Helical" evidence="1">
    <location>
        <begin position="31"/>
        <end position="49"/>
    </location>
</feature>
<keyword evidence="1" id="KW-0812">Transmembrane</keyword>
<comment type="caution">
    <text evidence="2">The sequence shown here is derived from an EMBL/GenBank/DDBJ whole genome shotgun (WGS) entry which is preliminary data.</text>
</comment>
<reference evidence="2" key="1">
    <citation type="submission" date="2019-09" db="EMBL/GenBank/DDBJ databases">
        <authorList>
            <person name="Teo W.F.A."/>
            <person name="Duangmal K."/>
        </authorList>
    </citation>
    <scope>NUCLEOTIDE SEQUENCE [LARGE SCALE GENOMIC DNA]</scope>
    <source>
        <strain evidence="2">K81G1</strain>
    </source>
</reference>
<keyword evidence="1" id="KW-1133">Transmembrane helix</keyword>
<evidence type="ECO:0000256" key="1">
    <source>
        <dbReference type="SAM" id="Phobius"/>
    </source>
</evidence>
<sequence>MTRVVLDEHPPSATRLRHTEPFGRRWWRQQAIVAAVAVLLGGTNGFLLAQMDRRVPVLALTHPLSWGETIADADLAVIKQAPADGVSTISAKDRSLVLGRTTTGGTLPAGTVLAWGQLCPARHSGQGNCGETAPFTVVFP</sequence>
<keyword evidence="1" id="KW-0472">Membrane</keyword>
<gene>
    <name evidence="2" type="ORF">FPZ12_020170</name>
</gene>
<evidence type="ECO:0008006" key="4">
    <source>
        <dbReference type="Google" id="ProtNLM"/>
    </source>
</evidence>
<dbReference type="CDD" id="cd11614">
    <property type="entry name" value="SAF_CpaB_FlgA_like"/>
    <property type="match status" value="1"/>
</dbReference>
<dbReference type="EMBL" id="VMNW02000029">
    <property type="protein sequence ID" value="KAA9159425.1"/>
    <property type="molecule type" value="Genomic_DNA"/>
</dbReference>
<protein>
    <recommendedName>
        <fullName evidence="4">SAF domain-containing protein</fullName>
    </recommendedName>
</protein>
<organism evidence="2 3">
    <name type="scientific">Amycolatopsis acidicola</name>
    <dbReference type="NCBI Taxonomy" id="2596893"/>
    <lineage>
        <taxon>Bacteria</taxon>
        <taxon>Bacillati</taxon>
        <taxon>Actinomycetota</taxon>
        <taxon>Actinomycetes</taxon>
        <taxon>Pseudonocardiales</taxon>
        <taxon>Pseudonocardiaceae</taxon>
        <taxon>Amycolatopsis</taxon>
    </lineage>
</organism>
<keyword evidence="3" id="KW-1185">Reference proteome</keyword>
<dbReference type="RefSeq" id="WP_144747406.1">
    <property type="nucleotide sequence ID" value="NZ_VMNW02000029.1"/>
</dbReference>